<evidence type="ECO:0000256" key="9">
    <source>
        <dbReference type="ARBA" id="ARBA00022837"/>
    </source>
</evidence>
<feature type="chain" id="PRO_5020951945" description="Calreticulin" evidence="14">
    <location>
        <begin position="19"/>
        <end position="411"/>
    </location>
</feature>
<feature type="binding site" evidence="12">
    <location>
        <position position="127"/>
    </location>
    <ligand>
        <name>an alpha-D-glucoside</name>
        <dbReference type="ChEBI" id="CHEBI:22390"/>
    </ligand>
</feature>
<feature type="disulfide bond" evidence="13">
    <location>
        <begin position="104"/>
        <end position="136"/>
    </location>
</feature>
<evidence type="ECO:0000313" key="16">
    <source>
        <dbReference type="EMBL" id="RKO87563.1"/>
    </source>
</evidence>
<name>A0A4P9W814_9FUNG</name>
<dbReference type="PRINTS" id="PR00626">
    <property type="entry name" value="CALRETICULIN"/>
</dbReference>
<keyword evidence="8" id="KW-0862">Zinc</keyword>
<dbReference type="Gene3D" id="2.60.120.200">
    <property type="match status" value="1"/>
</dbReference>
<keyword evidence="9" id="KW-0106">Calcium</keyword>
<dbReference type="GO" id="GO:0006457">
    <property type="term" value="P:protein folding"/>
    <property type="evidence" value="ECO:0007669"/>
    <property type="project" value="InterPro"/>
</dbReference>
<evidence type="ECO:0000256" key="2">
    <source>
        <dbReference type="ARBA" id="ARBA00010983"/>
    </source>
</evidence>
<evidence type="ECO:0000256" key="4">
    <source>
        <dbReference type="ARBA" id="ARBA00022729"/>
    </source>
</evidence>
<feature type="region of interest" description="Disordered" evidence="15">
    <location>
        <begin position="380"/>
        <end position="411"/>
    </location>
</feature>
<evidence type="ECO:0000256" key="14">
    <source>
        <dbReference type="RuleBase" id="RU362126"/>
    </source>
</evidence>
<dbReference type="AlphaFoldDB" id="A0A4P9W814"/>
<evidence type="ECO:0000256" key="6">
    <source>
        <dbReference type="ARBA" id="ARBA00022737"/>
    </source>
</evidence>
<evidence type="ECO:0000256" key="7">
    <source>
        <dbReference type="ARBA" id="ARBA00022824"/>
    </source>
</evidence>
<comment type="similarity">
    <text evidence="2 11 14">Belongs to the calreticulin family.</text>
</comment>
<evidence type="ECO:0000256" key="10">
    <source>
        <dbReference type="ARBA" id="ARBA00023186"/>
    </source>
</evidence>
<dbReference type="Pfam" id="PF00262">
    <property type="entry name" value="Calreticulin"/>
    <property type="match status" value="2"/>
</dbReference>
<keyword evidence="17" id="KW-1185">Reference proteome</keyword>
<keyword evidence="13" id="KW-1015">Disulfide bond</keyword>
<dbReference type="SUPFAM" id="SSF63887">
    <property type="entry name" value="P-domain of calnexin/calreticulin"/>
    <property type="match status" value="1"/>
</dbReference>
<feature type="region of interest" description="Disordered" evidence="15">
    <location>
        <begin position="209"/>
        <end position="250"/>
    </location>
</feature>
<evidence type="ECO:0000313" key="17">
    <source>
        <dbReference type="Proteomes" id="UP000269721"/>
    </source>
</evidence>
<dbReference type="InterPro" id="IPR013320">
    <property type="entry name" value="ConA-like_dom_sf"/>
</dbReference>
<evidence type="ECO:0000256" key="12">
    <source>
        <dbReference type="PIRSR" id="PIRSR002356-1"/>
    </source>
</evidence>
<dbReference type="InterPro" id="IPR018124">
    <property type="entry name" value="Calret/calnex_CS"/>
</dbReference>
<accession>A0A4P9W814</accession>
<keyword evidence="10 11" id="KW-0143">Chaperone</keyword>
<keyword evidence="4 14" id="KW-0732">Signal</keyword>
<feature type="binding site" evidence="12">
    <location>
        <position position="108"/>
    </location>
    <ligand>
        <name>an alpha-D-glucoside</name>
        <dbReference type="ChEBI" id="CHEBI:22390"/>
    </ligand>
</feature>
<comment type="subcellular location">
    <subcellularLocation>
        <location evidence="1 11">Endoplasmic reticulum lumen</location>
    </subcellularLocation>
</comment>
<proteinExistence type="inferred from homology"/>
<protein>
    <recommendedName>
        <fullName evidence="11">Calreticulin</fullName>
    </recommendedName>
</protein>
<dbReference type="PANTHER" id="PTHR11073">
    <property type="entry name" value="CALRETICULIN AND CALNEXIN"/>
    <property type="match status" value="1"/>
</dbReference>
<feature type="signal peptide" evidence="14">
    <location>
        <begin position="1"/>
        <end position="18"/>
    </location>
</feature>
<dbReference type="SUPFAM" id="SSF49899">
    <property type="entry name" value="Concanavalin A-like lectins/glucanases"/>
    <property type="match status" value="1"/>
</dbReference>
<dbReference type="PANTHER" id="PTHR11073:SF2">
    <property type="entry name" value="CALRETICULIN"/>
    <property type="match status" value="1"/>
</dbReference>
<keyword evidence="7 11" id="KW-0256">Endoplasmic reticulum</keyword>
<dbReference type="GO" id="GO:0051082">
    <property type="term" value="F:unfolded protein binding"/>
    <property type="evidence" value="ECO:0007669"/>
    <property type="project" value="InterPro"/>
</dbReference>
<sequence length="411" mass="46087">MKISTAFAALGLASTVAAEVYFKETFDDDTWSTRWAASKHRDDYGQFKVTPGKFYADEKTSRGLQTSENARFYSLIAPLDKEFQHKDKPFVLQFSVKFEQNIDCGGGYLKVVPPGVDSATFHGESPYNIMFGPDICGYDKKTHVIFSHKEKNHLIKKTIAPGSDQMTHLYTLIVNPDKTYKVEIDGEEKAAGSLAEDWDILPAKKIKDPEAKKPADWVDDATIPDPEDKKPEGYDDIPEYIADPDATKPEDWDDDMDGEWEAPKISNVEFKGEWKPKQIPNPAYKGVWIHPEIDNPEYDASEVIADYTSASLAFDLWQVKAGTIFDDIIVTDSIEEAAAFAKETYEVKKPLEKAAKDKLDEEEKAAAAAKAEEARLKAEAEAKAKEAEAAEKVEEVKSEEAEVKEHEKDEL</sequence>
<feature type="binding site" evidence="12">
    <location>
        <position position="315"/>
    </location>
    <ligand>
        <name>an alpha-D-glucoside</name>
        <dbReference type="ChEBI" id="CHEBI:22390"/>
    </ligand>
</feature>
<evidence type="ECO:0000256" key="5">
    <source>
        <dbReference type="ARBA" id="ARBA00022734"/>
    </source>
</evidence>
<evidence type="ECO:0000256" key="1">
    <source>
        <dbReference type="ARBA" id="ARBA00004319"/>
    </source>
</evidence>
<keyword evidence="6" id="KW-0677">Repeat</keyword>
<dbReference type="PIRSF" id="PIRSF002356">
    <property type="entry name" value="Calreticulin"/>
    <property type="match status" value="1"/>
</dbReference>
<dbReference type="PROSITE" id="PS00804">
    <property type="entry name" value="CALRETICULIN_2"/>
    <property type="match status" value="1"/>
</dbReference>
<reference evidence="17" key="1">
    <citation type="journal article" date="2018" name="Nat. Microbiol.">
        <title>Leveraging single-cell genomics to expand the fungal tree of life.</title>
        <authorList>
            <person name="Ahrendt S.R."/>
            <person name="Quandt C.A."/>
            <person name="Ciobanu D."/>
            <person name="Clum A."/>
            <person name="Salamov A."/>
            <person name="Andreopoulos B."/>
            <person name="Cheng J.F."/>
            <person name="Woyke T."/>
            <person name="Pelin A."/>
            <person name="Henrissat B."/>
            <person name="Reynolds N.K."/>
            <person name="Benny G.L."/>
            <person name="Smith M.E."/>
            <person name="James T.Y."/>
            <person name="Grigoriev I.V."/>
        </authorList>
    </citation>
    <scope>NUCLEOTIDE SEQUENCE [LARGE SCALE GENOMIC DNA]</scope>
</reference>
<dbReference type="OrthoDB" id="1938156at2759"/>
<feature type="binding site" evidence="12">
    <location>
        <position position="110"/>
    </location>
    <ligand>
        <name>an alpha-D-glucoside</name>
        <dbReference type="ChEBI" id="CHEBI:22390"/>
    </ligand>
</feature>
<dbReference type="FunFam" id="2.60.120.200:FF:000018">
    <property type="entry name" value="Calreticulin 1b"/>
    <property type="match status" value="1"/>
</dbReference>
<dbReference type="InterPro" id="IPR009033">
    <property type="entry name" value="Calreticulin/calnexin_P_dom_sf"/>
</dbReference>
<gene>
    <name evidence="16" type="ORF">BDK51DRAFT_21006</name>
</gene>
<dbReference type="PROSITE" id="PS00803">
    <property type="entry name" value="CALRETICULIN_1"/>
    <property type="match status" value="1"/>
</dbReference>
<dbReference type="GO" id="GO:0005788">
    <property type="term" value="C:endoplasmic reticulum lumen"/>
    <property type="evidence" value="ECO:0007669"/>
    <property type="project" value="UniProtKB-SubCell"/>
</dbReference>
<dbReference type="Gene3D" id="2.10.250.10">
    <property type="entry name" value="Calreticulin/calnexin, P domain"/>
    <property type="match status" value="1"/>
</dbReference>
<dbReference type="InterPro" id="IPR001580">
    <property type="entry name" value="Calret/calnex"/>
</dbReference>
<feature type="binding site" evidence="12">
    <location>
        <position position="134"/>
    </location>
    <ligand>
        <name>an alpha-D-glucoside</name>
        <dbReference type="ChEBI" id="CHEBI:22390"/>
    </ligand>
</feature>
<dbReference type="Proteomes" id="UP000269721">
    <property type="component" value="Unassembled WGS sequence"/>
</dbReference>
<organism evidence="16 17">
    <name type="scientific">Blyttiomyces helicus</name>
    <dbReference type="NCBI Taxonomy" id="388810"/>
    <lineage>
        <taxon>Eukaryota</taxon>
        <taxon>Fungi</taxon>
        <taxon>Fungi incertae sedis</taxon>
        <taxon>Chytridiomycota</taxon>
        <taxon>Chytridiomycota incertae sedis</taxon>
        <taxon>Chytridiomycetes</taxon>
        <taxon>Chytridiomycetes incertae sedis</taxon>
        <taxon>Blyttiomyces</taxon>
    </lineage>
</organism>
<dbReference type="GO" id="GO:0030246">
    <property type="term" value="F:carbohydrate binding"/>
    <property type="evidence" value="ECO:0007669"/>
    <property type="project" value="UniProtKB-KW"/>
</dbReference>
<dbReference type="FunFam" id="2.10.250.10:FF:000002">
    <property type="entry name" value="Calreticulin"/>
    <property type="match status" value="1"/>
</dbReference>
<evidence type="ECO:0000256" key="8">
    <source>
        <dbReference type="ARBA" id="ARBA00022833"/>
    </source>
</evidence>
<evidence type="ECO:0000256" key="15">
    <source>
        <dbReference type="SAM" id="MobiDB-lite"/>
    </source>
</evidence>
<dbReference type="GO" id="GO:0036503">
    <property type="term" value="P:ERAD pathway"/>
    <property type="evidence" value="ECO:0007669"/>
    <property type="project" value="TreeGrafter"/>
</dbReference>
<dbReference type="InterPro" id="IPR009169">
    <property type="entry name" value="Calreticulin"/>
</dbReference>
<dbReference type="EMBL" id="KZ997327">
    <property type="protein sequence ID" value="RKO87563.1"/>
    <property type="molecule type" value="Genomic_DNA"/>
</dbReference>
<evidence type="ECO:0000256" key="11">
    <source>
        <dbReference type="PIRNR" id="PIRNR002356"/>
    </source>
</evidence>
<evidence type="ECO:0000256" key="13">
    <source>
        <dbReference type="PIRSR" id="PIRSR002356-3"/>
    </source>
</evidence>
<dbReference type="GO" id="GO:0005789">
    <property type="term" value="C:endoplasmic reticulum membrane"/>
    <property type="evidence" value="ECO:0007669"/>
    <property type="project" value="TreeGrafter"/>
</dbReference>
<dbReference type="GO" id="GO:0005509">
    <property type="term" value="F:calcium ion binding"/>
    <property type="evidence" value="ECO:0007669"/>
    <property type="project" value="InterPro"/>
</dbReference>
<dbReference type="PROSITE" id="PS00805">
    <property type="entry name" value="CALRETICULIN_REPEAT"/>
    <property type="match status" value="1"/>
</dbReference>
<evidence type="ECO:0000256" key="3">
    <source>
        <dbReference type="ARBA" id="ARBA00022723"/>
    </source>
</evidence>
<keyword evidence="3" id="KW-0479">Metal-binding</keyword>
<keyword evidence="5" id="KW-0430">Lectin</keyword>